<dbReference type="Proteomes" id="UP000006860">
    <property type="component" value="Chromosome"/>
</dbReference>
<sequence length="139" mass="14956">MRRIAPLPVWIGNAGDARDLRRVHAEGLAAIVDLAAEEPPVPVTRELMYFRVPLMDGAENESVCLNLAINTVFQLITRQVPTLVACSAGMSRSPLIVAAAISRVERISLETALERITMQGAVDLSPGLLAAVQSKLATR</sequence>
<dbReference type="KEGG" id="pbs:Plabr_1492"/>
<dbReference type="STRING" id="756272.Plabr_1492"/>
<dbReference type="CDD" id="cd14498">
    <property type="entry name" value="DSP"/>
    <property type="match status" value="1"/>
</dbReference>
<proteinExistence type="predicted"/>
<feature type="domain" description="Dual specificity phosphatase catalytic" evidence="1">
    <location>
        <begin position="9"/>
        <end position="117"/>
    </location>
</feature>
<dbReference type="SUPFAM" id="SSF52799">
    <property type="entry name" value="(Phosphotyrosine protein) phosphatases II"/>
    <property type="match status" value="1"/>
</dbReference>
<dbReference type="HOGENOM" id="CLU_117172_0_0_0"/>
<gene>
    <name evidence="2" type="ordered locus">Plabr_1492</name>
</gene>
<evidence type="ECO:0000259" key="1">
    <source>
        <dbReference type="Pfam" id="PF00782"/>
    </source>
</evidence>
<dbReference type="OrthoDB" id="278239at2"/>
<keyword evidence="3" id="KW-1185">Reference proteome</keyword>
<dbReference type="AlphaFoldDB" id="F0SQS3"/>
<dbReference type="InterPro" id="IPR000340">
    <property type="entry name" value="Dual-sp_phosphatase_cat-dom"/>
</dbReference>
<dbReference type="EMBL" id="CP002546">
    <property type="protein sequence ID" value="ADY59103.1"/>
    <property type="molecule type" value="Genomic_DNA"/>
</dbReference>
<dbReference type="RefSeq" id="WP_013627831.1">
    <property type="nucleotide sequence ID" value="NC_015174.1"/>
</dbReference>
<name>F0SQS3_RUBBR</name>
<accession>F0SQS3</accession>
<dbReference type="Gene3D" id="3.90.190.10">
    <property type="entry name" value="Protein tyrosine phosphatase superfamily"/>
    <property type="match status" value="1"/>
</dbReference>
<organism evidence="2 3">
    <name type="scientific">Rubinisphaera brasiliensis (strain ATCC 49424 / DSM 5305 / JCM 21570 / IAM 15109 / NBRC 103401 / IFAM 1448)</name>
    <name type="common">Planctomyces brasiliensis</name>
    <dbReference type="NCBI Taxonomy" id="756272"/>
    <lineage>
        <taxon>Bacteria</taxon>
        <taxon>Pseudomonadati</taxon>
        <taxon>Planctomycetota</taxon>
        <taxon>Planctomycetia</taxon>
        <taxon>Planctomycetales</taxon>
        <taxon>Planctomycetaceae</taxon>
        <taxon>Rubinisphaera</taxon>
    </lineage>
</organism>
<reference evidence="3" key="1">
    <citation type="submission" date="2011-02" db="EMBL/GenBank/DDBJ databases">
        <title>The complete genome of Planctomyces brasiliensis DSM 5305.</title>
        <authorList>
            <person name="Lucas S."/>
            <person name="Copeland A."/>
            <person name="Lapidus A."/>
            <person name="Bruce D."/>
            <person name="Goodwin L."/>
            <person name="Pitluck S."/>
            <person name="Kyrpides N."/>
            <person name="Mavromatis K."/>
            <person name="Pagani I."/>
            <person name="Ivanova N."/>
            <person name="Ovchinnikova G."/>
            <person name="Lu M."/>
            <person name="Detter J.C."/>
            <person name="Han C."/>
            <person name="Land M."/>
            <person name="Hauser L."/>
            <person name="Markowitz V."/>
            <person name="Cheng J.-F."/>
            <person name="Hugenholtz P."/>
            <person name="Woyke T."/>
            <person name="Wu D."/>
            <person name="Tindall B."/>
            <person name="Pomrenke H.G."/>
            <person name="Brambilla E."/>
            <person name="Klenk H.-P."/>
            <person name="Eisen J.A."/>
        </authorList>
    </citation>
    <scope>NUCLEOTIDE SEQUENCE [LARGE SCALE GENOMIC DNA]</scope>
    <source>
        <strain evidence="3">ATCC 49424 / DSM 5305 / JCM 21570 / IAM 15109 / NBRC 103401 / IFAM 1448</strain>
    </source>
</reference>
<dbReference type="Pfam" id="PF00782">
    <property type="entry name" value="DSPc"/>
    <property type="match status" value="1"/>
</dbReference>
<evidence type="ECO:0000313" key="3">
    <source>
        <dbReference type="Proteomes" id="UP000006860"/>
    </source>
</evidence>
<dbReference type="InterPro" id="IPR029021">
    <property type="entry name" value="Prot-tyrosine_phosphatase-like"/>
</dbReference>
<evidence type="ECO:0000313" key="2">
    <source>
        <dbReference type="EMBL" id="ADY59103.1"/>
    </source>
</evidence>
<protein>
    <submittedName>
        <fullName evidence="2">Dual specificity protein phosphatase</fullName>
    </submittedName>
</protein>